<dbReference type="EMBL" id="JBHTGL010000007">
    <property type="protein sequence ID" value="MFD0622514.1"/>
    <property type="molecule type" value="Genomic_DNA"/>
</dbReference>
<dbReference type="EMBL" id="JBHTGL010000005">
    <property type="protein sequence ID" value="MFD0621952.1"/>
    <property type="molecule type" value="Genomic_DNA"/>
</dbReference>
<reference evidence="2" key="3">
    <citation type="submission" date="2024-09" db="EMBL/GenBank/DDBJ databases">
        <authorList>
            <person name="Sun Q."/>
            <person name="Mori K."/>
        </authorList>
    </citation>
    <scope>NUCLEOTIDE SEQUENCE</scope>
    <source>
        <strain evidence="2">JCM 12607</strain>
    </source>
</reference>
<gene>
    <name evidence="1" type="ORF">ACFQ2K_03220</name>
    <name evidence="2" type="ORF">ACFQ2K_06345</name>
</gene>
<keyword evidence="3" id="KW-1185">Reference proteome</keyword>
<reference evidence="3" key="2">
    <citation type="journal article" date="2019" name="Int. J. Syst. Evol. Microbiol.">
        <title>The Global Catalogue of Microorganisms (GCM) 10K type strain sequencing project: providing services to taxonomists for standard genome sequencing and annotation.</title>
        <authorList>
            <consortium name="The Broad Institute Genomics Platform"/>
            <consortium name="The Broad Institute Genome Sequencing Center for Infectious Disease"/>
            <person name="Wu L."/>
            <person name="Ma J."/>
        </authorList>
    </citation>
    <scope>NUCLEOTIDE SEQUENCE [LARGE SCALE GENOMIC DNA]</scope>
    <source>
        <strain evidence="3">JCM 12607</strain>
    </source>
</reference>
<accession>A0ABW2WLU4</accession>
<reference evidence="2" key="1">
    <citation type="journal article" date="2014" name="Int. J. Syst. Evol. Microbiol.">
        <title>Complete genome of a new Firmicutes species belonging to the dominant human colonic microbiota ('Ruminococcus bicirculans') reveals two chromosomes and a selective capacity to utilize plant glucans.</title>
        <authorList>
            <consortium name="NISC Comparative Sequencing Program"/>
            <person name="Wegmann U."/>
            <person name="Louis P."/>
            <person name="Goesmann A."/>
            <person name="Henrissat B."/>
            <person name="Duncan S.H."/>
            <person name="Flint H.J."/>
        </authorList>
    </citation>
    <scope>NUCLEOTIDE SEQUENCE</scope>
    <source>
        <strain evidence="2">JCM 12607</strain>
    </source>
</reference>
<protein>
    <submittedName>
        <fullName evidence="2">Uncharacterized protein</fullName>
    </submittedName>
</protein>
<evidence type="ECO:0000313" key="1">
    <source>
        <dbReference type="EMBL" id="MFD0621952.1"/>
    </source>
</evidence>
<comment type="caution">
    <text evidence="2">The sequence shown here is derived from an EMBL/GenBank/DDBJ whole genome shotgun (WGS) entry which is preliminary data.</text>
</comment>
<organism evidence="2 3">
    <name type="scientific">Streptomyces sanglieri</name>
    <dbReference type="NCBI Taxonomy" id="193460"/>
    <lineage>
        <taxon>Bacteria</taxon>
        <taxon>Bacillati</taxon>
        <taxon>Actinomycetota</taxon>
        <taxon>Actinomycetes</taxon>
        <taxon>Kitasatosporales</taxon>
        <taxon>Streptomycetaceae</taxon>
        <taxon>Streptomyces</taxon>
    </lineage>
</organism>
<dbReference type="Proteomes" id="UP001596915">
    <property type="component" value="Unassembled WGS sequence"/>
</dbReference>
<sequence length="58" mass="6660">MADDLHTRYMHASDAWRAHRKGCSPCGSGQHCPDGIPLYQRFADLQDAFLRSLRTRSR</sequence>
<evidence type="ECO:0000313" key="3">
    <source>
        <dbReference type="Proteomes" id="UP001596915"/>
    </source>
</evidence>
<evidence type="ECO:0000313" key="2">
    <source>
        <dbReference type="EMBL" id="MFD0622514.1"/>
    </source>
</evidence>
<name>A0ABW2WLU4_9ACTN</name>
<proteinExistence type="predicted"/>